<dbReference type="InParanoid" id="A0A1V9XZQ4"/>
<evidence type="ECO:0000256" key="6">
    <source>
        <dbReference type="ARBA" id="ARBA00023015"/>
    </source>
</evidence>
<keyword evidence="4 11" id="KW-0479">Metal-binding</keyword>
<evidence type="ECO:0000256" key="1">
    <source>
        <dbReference type="ARBA" id="ARBA00004123"/>
    </source>
</evidence>
<keyword evidence="6" id="KW-0805">Transcription regulation</keyword>
<evidence type="ECO:0000313" key="15">
    <source>
        <dbReference type="EMBL" id="OQR78949.1"/>
    </source>
</evidence>
<dbReference type="AlphaFoldDB" id="A0A1V9XZQ4"/>
<dbReference type="GO" id="GO:0000981">
    <property type="term" value="F:DNA-binding transcription factor activity, RNA polymerase II-specific"/>
    <property type="evidence" value="ECO:0007669"/>
    <property type="project" value="TreeGrafter"/>
</dbReference>
<feature type="binding site" evidence="11">
    <location>
        <position position="145"/>
    </location>
    <ligand>
        <name>Zn(2+)</name>
        <dbReference type="ChEBI" id="CHEBI:29105"/>
    </ligand>
</feature>
<evidence type="ECO:0000256" key="12">
    <source>
        <dbReference type="PIRSR" id="PIRSR602117-2"/>
    </source>
</evidence>
<comment type="cofactor">
    <cofactor evidence="11">
        <name>Zn(2+)</name>
        <dbReference type="ChEBI" id="CHEBI:29105"/>
    </cofactor>
    <text evidence="11">Binds 1 zinc ion per subunit.</text>
</comment>
<evidence type="ECO:0000313" key="16">
    <source>
        <dbReference type="Proteomes" id="UP000192247"/>
    </source>
</evidence>
<accession>A0A1V9XZQ4</accession>
<evidence type="ECO:0000256" key="9">
    <source>
        <dbReference type="ARBA" id="ARBA00023163"/>
    </source>
</evidence>
<protein>
    <recommendedName>
        <fullName evidence="14">p53 DNA-binding domain-containing protein</fullName>
    </recommendedName>
</protein>
<dbReference type="GO" id="GO:0046872">
    <property type="term" value="F:metal ion binding"/>
    <property type="evidence" value="ECO:0007669"/>
    <property type="project" value="UniProtKB-KW"/>
</dbReference>
<keyword evidence="9" id="KW-0804">Transcription</keyword>
<evidence type="ECO:0000259" key="14">
    <source>
        <dbReference type="Pfam" id="PF00870"/>
    </source>
</evidence>
<dbReference type="PRINTS" id="PR00386">
    <property type="entry name" value="P53SUPPRESSR"/>
</dbReference>
<organism evidence="15 16">
    <name type="scientific">Tropilaelaps mercedesae</name>
    <dbReference type="NCBI Taxonomy" id="418985"/>
    <lineage>
        <taxon>Eukaryota</taxon>
        <taxon>Metazoa</taxon>
        <taxon>Ecdysozoa</taxon>
        <taxon>Arthropoda</taxon>
        <taxon>Chelicerata</taxon>
        <taxon>Arachnida</taxon>
        <taxon>Acari</taxon>
        <taxon>Parasitiformes</taxon>
        <taxon>Mesostigmata</taxon>
        <taxon>Gamasina</taxon>
        <taxon>Dermanyssoidea</taxon>
        <taxon>Laelapidae</taxon>
        <taxon>Tropilaelaps</taxon>
    </lineage>
</organism>
<keyword evidence="10" id="KW-0539">Nucleus</keyword>
<name>A0A1V9XZQ4_9ACAR</name>
<dbReference type="STRING" id="418985.A0A1V9XZQ4"/>
<dbReference type="PANTHER" id="PTHR11447:SF16">
    <property type="entry name" value="P53 PROTEIN LONG FORM VARIANT 1"/>
    <property type="match status" value="1"/>
</dbReference>
<evidence type="ECO:0000256" key="2">
    <source>
        <dbReference type="ARBA" id="ARBA00006167"/>
    </source>
</evidence>
<evidence type="ECO:0000256" key="11">
    <source>
        <dbReference type="PIRSR" id="PIRSR602117-1"/>
    </source>
</evidence>
<sequence length="329" mass="37209">MADHGLFDHQLTNPSLIDDSFGSSNVKEESVEPPLSQNTMNALTNELEFENLDNLVVLSQGSSQKSIGDVQARLTVGTFEQEKIVKATPWIYSQTLQRLFLKNAVKVPLRFSCEGTFSTHMRIVVFLRYQEVQHQGEPVEVCPNHLRQNEYQNLDHPRHVLQYTGERFATYSEPPEMADFGIRIPLLQEAFSQSGQTESFSFVCLSSCMMIGRKKTLLCAELHYRDQILSKVDVPLKISVCPMRDMQNEEGKCVSNVITTQGSNLQEKPPLKRARKPNNAVAGNDSASPVSELIVRVKGRKFIEDLKTFLATKIPSQHYALYSQHVSYN</sequence>
<feature type="region of interest" description="Disordered" evidence="13">
    <location>
        <begin position="265"/>
        <end position="284"/>
    </location>
</feature>
<dbReference type="InterPro" id="IPR011615">
    <property type="entry name" value="p53_DNA-bd"/>
</dbReference>
<dbReference type="InterPro" id="IPR002117">
    <property type="entry name" value="p53_tumour_suppressor"/>
</dbReference>
<proteinExistence type="inferred from homology"/>
<feature type="site" description="Interaction with DNA" evidence="12">
    <location>
        <position position="86"/>
    </location>
</feature>
<evidence type="ECO:0000256" key="4">
    <source>
        <dbReference type="ARBA" id="ARBA00022723"/>
    </source>
</evidence>
<evidence type="ECO:0000256" key="5">
    <source>
        <dbReference type="ARBA" id="ARBA00022833"/>
    </source>
</evidence>
<dbReference type="Gene3D" id="2.60.40.720">
    <property type="match status" value="1"/>
</dbReference>
<keyword evidence="8" id="KW-0010">Activator</keyword>
<evidence type="ECO:0000256" key="13">
    <source>
        <dbReference type="SAM" id="MobiDB-lite"/>
    </source>
</evidence>
<feature type="binding site" evidence="11">
    <location>
        <position position="142"/>
    </location>
    <ligand>
        <name>Zn(2+)</name>
        <dbReference type="ChEBI" id="CHEBI:29105"/>
    </ligand>
</feature>
<dbReference type="GO" id="GO:0005634">
    <property type="term" value="C:nucleus"/>
    <property type="evidence" value="ECO:0007669"/>
    <property type="project" value="UniProtKB-SubCell"/>
</dbReference>
<gene>
    <name evidence="15" type="ORF">BIW11_06069</name>
</gene>
<dbReference type="SUPFAM" id="SSF49417">
    <property type="entry name" value="p53-like transcription factors"/>
    <property type="match status" value="1"/>
</dbReference>
<feature type="binding site" evidence="11">
    <location>
        <position position="204"/>
    </location>
    <ligand>
        <name>Zn(2+)</name>
        <dbReference type="ChEBI" id="CHEBI:29105"/>
    </ligand>
</feature>
<dbReference type="InterPro" id="IPR008967">
    <property type="entry name" value="p53-like_TF_DNA-bd_sf"/>
</dbReference>
<dbReference type="EMBL" id="MNPL01001638">
    <property type="protein sequence ID" value="OQR78949.1"/>
    <property type="molecule type" value="Genomic_DNA"/>
</dbReference>
<keyword evidence="7" id="KW-0238">DNA-binding</keyword>
<dbReference type="OrthoDB" id="5915660at2759"/>
<dbReference type="Proteomes" id="UP000192247">
    <property type="component" value="Unassembled WGS sequence"/>
</dbReference>
<comment type="caution">
    <text evidence="15">The sequence shown here is derived from an EMBL/GenBank/DDBJ whole genome shotgun (WGS) entry which is preliminary data.</text>
</comment>
<dbReference type="Pfam" id="PF00870">
    <property type="entry name" value="P53"/>
    <property type="match status" value="1"/>
</dbReference>
<keyword evidence="3" id="KW-0053">Apoptosis</keyword>
<comment type="subcellular location">
    <subcellularLocation>
        <location evidence="1">Nucleus</location>
    </subcellularLocation>
</comment>
<keyword evidence="16" id="KW-1185">Reference proteome</keyword>
<evidence type="ECO:0000256" key="10">
    <source>
        <dbReference type="ARBA" id="ARBA00023242"/>
    </source>
</evidence>
<dbReference type="InterPro" id="IPR012346">
    <property type="entry name" value="p53/RUNT-type_TF_DNA-bd_sf"/>
</dbReference>
<dbReference type="GO" id="GO:0006915">
    <property type="term" value="P:apoptotic process"/>
    <property type="evidence" value="ECO:0007669"/>
    <property type="project" value="UniProtKB-KW"/>
</dbReference>
<evidence type="ECO:0000256" key="7">
    <source>
        <dbReference type="ARBA" id="ARBA00023125"/>
    </source>
</evidence>
<feature type="domain" description="p53 DNA-binding" evidence="14">
    <location>
        <begin position="78"/>
        <end position="252"/>
    </location>
</feature>
<feature type="binding site" evidence="11">
    <location>
        <position position="208"/>
    </location>
    <ligand>
        <name>Zn(2+)</name>
        <dbReference type="ChEBI" id="CHEBI:29105"/>
    </ligand>
</feature>
<keyword evidence="5 11" id="KW-0862">Zinc</keyword>
<evidence type="ECO:0000256" key="3">
    <source>
        <dbReference type="ARBA" id="ARBA00022703"/>
    </source>
</evidence>
<comment type="similarity">
    <text evidence="2">Belongs to the p53 family.</text>
</comment>
<dbReference type="PANTHER" id="PTHR11447">
    <property type="entry name" value="CELLULAR TUMOR ANTIGEN P53"/>
    <property type="match status" value="1"/>
</dbReference>
<reference evidence="15 16" key="1">
    <citation type="journal article" date="2017" name="Gigascience">
        <title>Draft genome of the honey bee ectoparasitic mite, Tropilaelaps mercedesae, is shaped by the parasitic life history.</title>
        <authorList>
            <person name="Dong X."/>
            <person name="Armstrong S.D."/>
            <person name="Xia D."/>
            <person name="Makepeace B.L."/>
            <person name="Darby A.C."/>
            <person name="Kadowaki T."/>
        </authorList>
    </citation>
    <scope>NUCLEOTIDE SEQUENCE [LARGE SCALE GENOMIC DNA]</scope>
    <source>
        <strain evidence="15">Wuxi-XJTLU</strain>
    </source>
</reference>
<dbReference type="GO" id="GO:0000978">
    <property type="term" value="F:RNA polymerase II cis-regulatory region sequence-specific DNA binding"/>
    <property type="evidence" value="ECO:0007669"/>
    <property type="project" value="TreeGrafter"/>
</dbReference>
<evidence type="ECO:0000256" key="8">
    <source>
        <dbReference type="ARBA" id="ARBA00023159"/>
    </source>
</evidence>